<keyword evidence="1" id="KW-0472">Membrane</keyword>
<dbReference type="Pfam" id="PF22895">
    <property type="entry name" value="DUF7024"/>
    <property type="match status" value="1"/>
</dbReference>
<feature type="transmembrane region" description="Helical" evidence="1">
    <location>
        <begin position="442"/>
        <end position="458"/>
    </location>
</feature>
<feature type="transmembrane region" description="Helical" evidence="1">
    <location>
        <begin position="342"/>
        <end position="361"/>
    </location>
</feature>
<keyword evidence="4" id="KW-1185">Reference proteome</keyword>
<dbReference type="OrthoDB" id="9767863at2"/>
<proteinExistence type="predicted"/>
<feature type="transmembrane region" description="Helical" evidence="1">
    <location>
        <begin position="82"/>
        <end position="102"/>
    </location>
</feature>
<reference evidence="4" key="1">
    <citation type="submission" date="2016-10" db="EMBL/GenBank/DDBJ databases">
        <authorList>
            <person name="Varghese N."/>
            <person name="Submissions S."/>
        </authorList>
    </citation>
    <scope>NUCLEOTIDE SEQUENCE [LARGE SCALE GENOMIC DNA]</scope>
    <source>
        <strain evidence="4">CGMCC 1.12041</strain>
    </source>
</reference>
<dbReference type="AlphaFoldDB" id="A0A1I1VRK9"/>
<dbReference type="Proteomes" id="UP000198639">
    <property type="component" value="Unassembled WGS sequence"/>
</dbReference>
<evidence type="ECO:0000256" key="1">
    <source>
        <dbReference type="SAM" id="Phobius"/>
    </source>
</evidence>
<feature type="transmembrane region" description="Helical" evidence="1">
    <location>
        <begin position="12"/>
        <end position="29"/>
    </location>
</feature>
<feature type="transmembrane region" description="Helical" evidence="1">
    <location>
        <begin position="159"/>
        <end position="186"/>
    </location>
</feature>
<evidence type="ECO:0000313" key="4">
    <source>
        <dbReference type="Proteomes" id="UP000198639"/>
    </source>
</evidence>
<feature type="transmembrane region" description="Helical" evidence="1">
    <location>
        <begin position="198"/>
        <end position="225"/>
    </location>
</feature>
<dbReference type="GO" id="GO:0016740">
    <property type="term" value="F:transferase activity"/>
    <property type="evidence" value="ECO:0007669"/>
    <property type="project" value="UniProtKB-KW"/>
</dbReference>
<keyword evidence="3" id="KW-0808">Transferase</keyword>
<sequence>MTPHDTSLRRDPWALALPFALACIAWFLYQRNFGLQPTVFADEWYYSKMARLMPLQEAIVPSYLYLWIFGASTSCGEGFLECVRAGNLAFFLAAAPFVYLVTRRYAGSLAAFCVAVFTALAPLNVYTAYFMPESTYYFGFWVLTWVALARASWHPLLHALVLGAILGAMSLVKVHALFLIPALCLYLVYASWQRGGSWFLRGVATAAAAGVFTVVVKFALGWLLAGDAGLSLLGPFYQGAVNAGGKGSRLALLNPAFINGRGQLMALAVVYGVPLAILAYELCARVLRRRAAATGAGPATPDPRNLLHVYTLLTLGAAAGMTIMYTATLDQPGSREILRLHLRYYSFVFPLLVIVAAAAIGRRDSDRGATDDAGLPALRWAIALLLCGVLVFALSRLPGYALNIVDGPEIAAIDLALPAGRLLVALQCALLLAWAARVRGTALVYLFVALPAALVAGNDGTSGFLARHAPPGQGDLAGRLAHSRVAPADRKDVVVAGTDMTVIMRVQFHLDDKDSIPLLLEPNTPMAEYQVPANKKWMVLVGDVPLPASVHPVVRTPHYSLVRLPDPEPAVVTIKMSEQPDPVSVSGIEGLSHAELWGRWSDAKRVVIHFAKPLPRRAGVVLNARGYDVNATLPFTAHIGDVSKEFRVGWNLQQVGMHFDTDGQQRTLVIDIPRPISPAELGNPGDPRKLGIGIAELVITDGATAAQAAR</sequence>
<feature type="transmembrane region" description="Helical" evidence="1">
    <location>
        <begin position="307"/>
        <end position="327"/>
    </location>
</feature>
<keyword evidence="1" id="KW-1133">Transmembrane helix</keyword>
<feature type="transmembrane region" description="Helical" evidence="1">
    <location>
        <begin position="49"/>
        <end position="70"/>
    </location>
</feature>
<name>A0A1I1VRK9_9BURK</name>
<gene>
    <name evidence="3" type="ORF">SAMN05216204_14129</name>
</gene>
<dbReference type="RefSeq" id="WP_091876962.1">
    <property type="nucleotide sequence ID" value="NZ_FOLD01000041.1"/>
</dbReference>
<feature type="transmembrane region" description="Helical" evidence="1">
    <location>
        <begin position="108"/>
        <end position="129"/>
    </location>
</feature>
<feature type="transmembrane region" description="Helical" evidence="1">
    <location>
        <begin position="136"/>
        <end position="153"/>
    </location>
</feature>
<protein>
    <submittedName>
        <fullName evidence="3">Phosphoglycerol transferase</fullName>
    </submittedName>
</protein>
<feature type="transmembrane region" description="Helical" evidence="1">
    <location>
        <begin position="373"/>
        <end position="395"/>
    </location>
</feature>
<feature type="domain" description="DUF7024" evidence="2">
    <location>
        <begin position="579"/>
        <end position="700"/>
    </location>
</feature>
<keyword evidence="1" id="KW-0812">Transmembrane</keyword>
<organism evidence="3 4">
    <name type="scientific">Massilia yuzhufengensis</name>
    <dbReference type="NCBI Taxonomy" id="1164594"/>
    <lineage>
        <taxon>Bacteria</taxon>
        <taxon>Pseudomonadati</taxon>
        <taxon>Pseudomonadota</taxon>
        <taxon>Betaproteobacteria</taxon>
        <taxon>Burkholderiales</taxon>
        <taxon>Oxalobacteraceae</taxon>
        <taxon>Telluria group</taxon>
        <taxon>Massilia</taxon>
    </lineage>
</organism>
<feature type="transmembrane region" description="Helical" evidence="1">
    <location>
        <begin position="415"/>
        <end position="435"/>
    </location>
</feature>
<evidence type="ECO:0000259" key="2">
    <source>
        <dbReference type="Pfam" id="PF22895"/>
    </source>
</evidence>
<dbReference type="EMBL" id="FOLD01000041">
    <property type="protein sequence ID" value="SFD85677.1"/>
    <property type="molecule type" value="Genomic_DNA"/>
</dbReference>
<dbReference type="InterPro" id="IPR054288">
    <property type="entry name" value="DUF7024"/>
</dbReference>
<accession>A0A1I1VRK9</accession>
<dbReference type="STRING" id="1164594.SAMN05216204_14129"/>
<feature type="transmembrane region" description="Helical" evidence="1">
    <location>
        <begin position="264"/>
        <end position="287"/>
    </location>
</feature>
<evidence type="ECO:0000313" key="3">
    <source>
        <dbReference type="EMBL" id="SFD85677.1"/>
    </source>
</evidence>